<reference evidence="4 5" key="1">
    <citation type="submission" date="2024-01" db="EMBL/GenBank/DDBJ databases">
        <title>A telomere-to-telomere, gap-free genome of sweet tea (Lithocarpus litseifolius).</title>
        <authorList>
            <person name="Zhou J."/>
        </authorList>
    </citation>
    <scope>NUCLEOTIDE SEQUENCE [LARGE SCALE GENOMIC DNA]</scope>
    <source>
        <strain evidence="4">Zhou-2022a</strain>
        <tissue evidence="4">Leaf</tissue>
    </source>
</reference>
<accession>A0AAW2E291</accession>
<evidence type="ECO:0000256" key="1">
    <source>
        <dbReference type="SAM" id="Phobius"/>
    </source>
</evidence>
<keyword evidence="1" id="KW-0812">Transmembrane</keyword>
<dbReference type="AlphaFoldDB" id="A0AAW2E291"/>
<dbReference type="EMBL" id="JAZDWU010000004">
    <property type="protein sequence ID" value="KAL0004747.1"/>
    <property type="molecule type" value="Genomic_DNA"/>
</dbReference>
<keyword evidence="1" id="KW-1133">Transmembrane helix</keyword>
<dbReference type="Proteomes" id="UP001459277">
    <property type="component" value="Unassembled WGS sequence"/>
</dbReference>
<dbReference type="EMBL" id="JAZDWU010000001">
    <property type="protein sequence ID" value="KAL0015819.1"/>
    <property type="molecule type" value="Genomic_DNA"/>
</dbReference>
<dbReference type="EMBL" id="JAZDWU010000012">
    <property type="protein sequence ID" value="KAK9984084.1"/>
    <property type="molecule type" value="Genomic_DNA"/>
</dbReference>
<evidence type="ECO:0000313" key="4">
    <source>
        <dbReference type="EMBL" id="KAL0015819.1"/>
    </source>
</evidence>
<evidence type="ECO:0000313" key="3">
    <source>
        <dbReference type="EMBL" id="KAL0004747.1"/>
    </source>
</evidence>
<evidence type="ECO:0000313" key="5">
    <source>
        <dbReference type="Proteomes" id="UP001459277"/>
    </source>
</evidence>
<keyword evidence="1" id="KW-0472">Membrane</keyword>
<comment type="caution">
    <text evidence="4">The sequence shown here is derived from an EMBL/GenBank/DDBJ whole genome shotgun (WGS) entry which is preliminary data.</text>
</comment>
<organism evidence="4 5">
    <name type="scientific">Lithocarpus litseifolius</name>
    <dbReference type="NCBI Taxonomy" id="425828"/>
    <lineage>
        <taxon>Eukaryota</taxon>
        <taxon>Viridiplantae</taxon>
        <taxon>Streptophyta</taxon>
        <taxon>Embryophyta</taxon>
        <taxon>Tracheophyta</taxon>
        <taxon>Spermatophyta</taxon>
        <taxon>Magnoliopsida</taxon>
        <taxon>eudicotyledons</taxon>
        <taxon>Gunneridae</taxon>
        <taxon>Pentapetalae</taxon>
        <taxon>rosids</taxon>
        <taxon>fabids</taxon>
        <taxon>Fagales</taxon>
        <taxon>Fagaceae</taxon>
        <taxon>Lithocarpus</taxon>
    </lineage>
</organism>
<evidence type="ECO:0000313" key="2">
    <source>
        <dbReference type="EMBL" id="KAK9984084.1"/>
    </source>
</evidence>
<proteinExistence type="predicted"/>
<feature type="transmembrane region" description="Helical" evidence="1">
    <location>
        <begin position="78"/>
        <end position="99"/>
    </location>
</feature>
<keyword evidence="5" id="KW-1185">Reference proteome</keyword>
<protein>
    <submittedName>
        <fullName evidence="4">Uncharacterized protein</fullName>
    </submittedName>
</protein>
<sequence length="111" mass="12302">MDFPASLDVGASVPQESLESVGQAIDDIGSSVWKSTVEIITHGANKFFLATAAGFDSDSVWIWVWFGFAYFGFSEDGFAFFVFVFLLMFGEISVSDVTVGTEMRRVFQDRD</sequence>
<name>A0AAW2E291_9ROSI</name>
<gene>
    <name evidence="4" type="ORF">SO802_002888</name>
    <name evidence="3" type="ORF">SO802_012308</name>
    <name evidence="2" type="ORF">SO802_033609</name>
</gene>